<keyword evidence="1" id="KW-0812">Transmembrane</keyword>
<keyword evidence="1" id="KW-0472">Membrane</keyword>
<evidence type="ECO:0000256" key="1">
    <source>
        <dbReference type="SAM" id="Phobius"/>
    </source>
</evidence>
<proteinExistence type="predicted"/>
<keyword evidence="3" id="KW-1185">Reference proteome</keyword>
<feature type="transmembrane region" description="Helical" evidence="1">
    <location>
        <begin position="63"/>
        <end position="85"/>
    </location>
</feature>
<sequence>MGSELMDCPNCSSSHVKRCEMLYAQGTSVSYGTDSTSFNISGLASRVSPPAPPLHPRYFKRRLFLLGVPGLLLCLIAVAFFLLMLDKRGPSFAAGALIPGILGGYLLWQAWPPPGALDKAAHDQRYGEYMANLRLYSMLWACLDCGHVFKPSGGSNSQ</sequence>
<gene>
    <name evidence="2" type="ORF">ACFQPB_16125</name>
</gene>
<keyword evidence="1" id="KW-1133">Transmembrane helix</keyword>
<dbReference type="EMBL" id="JBHTCA010000014">
    <property type="protein sequence ID" value="MFC7410393.1"/>
    <property type="molecule type" value="Genomic_DNA"/>
</dbReference>
<evidence type="ECO:0000313" key="3">
    <source>
        <dbReference type="Proteomes" id="UP001596501"/>
    </source>
</evidence>
<accession>A0ABW2QSN6</accession>
<dbReference type="Proteomes" id="UP001596501">
    <property type="component" value="Unassembled WGS sequence"/>
</dbReference>
<comment type="caution">
    <text evidence="2">The sequence shown here is derived from an EMBL/GenBank/DDBJ whole genome shotgun (WGS) entry which is preliminary data.</text>
</comment>
<evidence type="ECO:0000313" key="2">
    <source>
        <dbReference type="EMBL" id="MFC7410393.1"/>
    </source>
</evidence>
<evidence type="ECO:0008006" key="4">
    <source>
        <dbReference type="Google" id="ProtNLM"/>
    </source>
</evidence>
<organism evidence="2 3">
    <name type="scientific">Hydrogenophaga atypica</name>
    <dbReference type="NCBI Taxonomy" id="249409"/>
    <lineage>
        <taxon>Bacteria</taxon>
        <taxon>Pseudomonadati</taxon>
        <taxon>Pseudomonadota</taxon>
        <taxon>Betaproteobacteria</taxon>
        <taxon>Burkholderiales</taxon>
        <taxon>Comamonadaceae</taxon>
        <taxon>Hydrogenophaga</taxon>
    </lineage>
</organism>
<dbReference type="RefSeq" id="WP_382225394.1">
    <property type="nucleotide sequence ID" value="NZ_JBHTCA010000014.1"/>
</dbReference>
<feature type="transmembrane region" description="Helical" evidence="1">
    <location>
        <begin position="91"/>
        <end position="108"/>
    </location>
</feature>
<protein>
    <recommendedName>
        <fullName evidence="4">Transmembrane protein</fullName>
    </recommendedName>
</protein>
<name>A0ABW2QSN6_9BURK</name>
<reference evidence="3" key="1">
    <citation type="journal article" date="2019" name="Int. J. Syst. Evol. Microbiol.">
        <title>The Global Catalogue of Microorganisms (GCM) 10K type strain sequencing project: providing services to taxonomists for standard genome sequencing and annotation.</title>
        <authorList>
            <consortium name="The Broad Institute Genomics Platform"/>
            <consortium name="The Broad Institute Genome Sequencing Center for Infectious Disease"/>
            <person name="Wu L."/>
            <person name="Ma J."/>
        </authorList>
    </citation>
    <scope>NUCLEOTIDE SEQUENCE [LARGE SCALE GENOMIC DNA]</scope>
    <source>
        <strain evidence="3">CGMCC 1.12371</strain>
    </source>
</reference>